<evidence type="ECO:0000313" key="2">
    <source>
        <dbReference type="EMBL" id="KAK4232627.1"/>
    </source>
</evidence>
<protein>
    <submittedName>
        <fullName evidence="2">Uncharacterized protein</fullName>
    </submittedName>
</protein>
<keyword evidence="1" id="KW-1133">Transmembrane helix</keyword>
<name>A0AAN7C0K6_9PEZI</name>
<organism evidence="2 3">
    <name type="scientific">Podospora fimiseda</name>
    <dbReference type="NCBI Taxonomy" id="252190"/>
    <lineage>
        <taxon>Eukaryota</taxon>
        <taxon>Fungi</taxon>
        <taxon>Dikarya</taxon>
        <taxon>Ascomycota</taxon>
        <taxon>Pezizomycotina</taxon>
        <taxon>Sordariomycetes</taxon>
        <taxon>Sordariomycetidae</taxon>
        <taxon>Sordariales</taxon>
        <taxon>Podosporaceae</taxon>
        <taxon>Podospora</taxon>
    </lineage>
</organism>
<evidence type="ECO:0000256" key="1">
    <source>
        <dbReference type="SAM" id="Phobius"/>
    </source>
</evidence>
<keyword evidence="1" id="KW-0812">Transmembrane</keyword>
<feature type="transmembrane region" description="Helical" evidence="1">
    <location>
        <begin position="42"/>
        <end position="71"/>
    </location>
</feature>
<reference evidence="2" key="2">
    <citation type="submission" date="2023-05" db="EMBL/GenBank/DDBJ databases">
        <authorList>
            <consortium name="Lawrence Berkeley National Laboratory"/>
            <person name="Steindorff A."/>
            <person name="Hensen N."/>
            <person name="Bonometti L."/>
            <person name="Westerberg I."/>
            <person name="Brannstrom I.O."/>
            <person name="Guillou S."/>
            <person name="Cros-Aarteil S."/>
            <person name="Calhoun S."/>
            <person name="Haridas S."/>
            <person name="Kuo A."/>
            <person name="Mondo S."/>
            <person name="Pangilinan J."/>
            <person name="Riley R."/>
            <person name="Labutti K."/>
            <person name="Andreopoulos B."/>
            <person name="Lipzen A."/>
            <person name="Chen C."/>
            <person name="Yanf M."/>
            <person name="Daum C."/>
            <person name="Ng V."/>
            <person name="Clum A."/>
            <person name="Ohm R."/>
            <person name="Martin F."/>
            <person name="Silar P."/>
            <person name="Natvig D."/>
            <person name="Lalanne C."/>
            <person name="Gautier V."/>
            <person name="Ament-Velasquez S.L."/>
            <person name="Kruys A."/>
            <person name="Hutchinson M.I."/>
            <person name="Powell A.J."/>
            <person name="Barry K."/>
            <person name="Miller A.N."/>
            <person name="Grigoriev I.V."/>
            <person name="Debuchy R."/>
            <person name="Gladieux P."/>
            <person name="Thoren M.H."/>
            <person name="Johannesson H."/>
        </authorList>
    </citation>
    <scope>NUCLEOTIDE SEQUENCE</scope>
    <source>
        <strain evidence="2">CBS 990.96</strain>
    </source>
</reference>
<comment type="caution">
    <text evidence="2">The sequence shown here is derived from an EMBL/GenBank/DDBJ whole genome shotgun (WGS) entry which is preliminary data.</text>
</comment>
<reference evidence="2" key="1">
    <citation type="journal article" date="2023" name="Mol. Phylogenet. Evol.">
        <title>Genome-scale phylogeny and comparative genomics of the fungal order Sordariales.</title>
        <authorList>
            <person name="Hensen N."/>
            <person name="Bonometti L."/>
            <person name="Westerberg I."/>
            <person name="Brannstrom I.O."/>
            <person name="Guillou S."/>
            <person name="Cros-Aarteil S."/>
            <person name="Calhoun S."/>
            <person name="Haridas S."/>
            <person name="Kuo A."/>
            <person name="Mondo S."/>
            <person name="Pangilinan J."/>
            <person name="Riley R."/>
            <person name="LaButti K."/>
            <person name="Andreopoulos B."/>
            <person name="Lipzen A."/>
            <person name="Chen C."/>
            <person name="Yan M."/>
            <person name="Daum C."/>
            <person name="Ng V."/>
            <person name="Clum A."/>
            <person name="Steindorff A."/>
            <person name="Ohm R.A."/>
            <person name="Martin F."/>
            <person name="Silar P."/>
            <person name="Natvig D.O."/>
            <person name="Lalanne C."/>
            <person name="Gautier V."/>
            <person name="Ament-Velasquez S.L."/>
            <person name="Kruys A."/>
            <person name="Hutchinson M.I."/>
            <person name="Powell A.J."/>
            <person name="Barry K."/>
            <person name="Miller A.N."/>
            <person name="Grigoriev I.V."/>
            <person name="Debuchy R."/>
            <person name="Gladieux P."/>
            <person name="Hiltunen Thoren M."/>
            <person name="Johannesson H."/>
        </authorList>
    </citation>
    <scope>NUCLEOTIDE SEQUENCE</scope>
    <source>
        <strain evidence="2">CBS 990.96</strain>
    </source>
</reference>
<sequence length="555" mass="61862">MEKQDASTCPENLNSTDCLLRVLLAAVEKERDDEPFGFNWDAITFAFTAPVGIFAAIFAAVAIYQAVLASAGGRRKCNRRSIGAWANATRHEWSWSELTRLSIATTPVLRAENVLQLIRAKFEFGSLFDSKTERPQEPPEPVHQSLTGWIARSNPPPKQDLPTATWFRFLNHIALDELTLNNPIWQLVETTMADHLPSDLLAVPAYAEVGFIVPATAHSGMQSLTLASETPQHPFQYPMIVGNSWQFDFRQHPTMGTIAVFSSYGNETVQWKRRSGNPGYLRSKMCRKIAPAISHSRGHVPIPGSPISMACTRDHGVNRLQALLEKVHGASSAPRLIMGSPEDVYGLSWILLIDTPTDYIPSIFPTTLVRRNTSLLSMLALNSKFWSDPTLSKGSFSKKAIRIIPKTTAVVSGEVEVKEIKSCYWRPEHTGLPVETTARKIEAIMHLVEHVKYYELSGVTGSTDLILSNFESTTTPFILPSILGHCVAILHSYDEFQAWFRQLSPFEKQFFRATLVLQLRHVVAWFEAVYDLDNASLVQGTVSSLLSVTLALLKT</sequence>
<proteinExistence type="predicted"/>
<keyword evidence="1" id="KW-0472">Membrane</keyword>
<dbReference type="AlphaFoldDB" id="A0AAN7C0K6"/>
<gene>
    <name evidence="2" type="ORF">QBC38DRAFT_6855</name>
</gene>
<accession>A0AAN7C0K6</accession>
<dbReference type="Proteomes" id="UP001301958">
    <property type="component" value="Unassembled WGS sequence"/>
</dbReference>
<keyword evidence="3" id="KW-1185">Reference proteome</keyword>
<dbReference type="EMBL" id="MU865287">
    <property type="protein sequence ID" value="KAK4232627.1"/>
    <property type="molecule type" value="Genomic_DNA"/>
</dbReference>
<evidence type="ECO:0000313" key="3">
    <source>
        <dbReference type="Proteomes" id="UP001301958"/>
    </source>
</evidence>